<keyword evidence="2" id="KW-0349">Heme</keyword>
<comment type="caution">
    <text evidence="5">The sequence shown here is derived from an EMBL/GenBank/DDBJ whole genome shotgun (WGS) entry which is preliminary data.</text>
</comment>
<evidence type="ECO:0000256" key="4">
    <source>
        <dbReference type="ARBA" id="ARBA00023004"/>
    </source>
</evidence>
<organism evidence="5 6">
    <name type="scientific">Deinococcus petrolearius</name>
    <dbReference type="NCBI Taxonomy" id="1751295"/>
    <lineage>
        <taxon>Bacteria</taxon>
        <taxon>Thermotogati</taxon>
        <taxon>Deinococcota</taxon>
        <taxon>Deinococci</taxon>
        <taxon>Deinococcales</taxon>
        <taxon>Deinococcaceae</taxon>
        <taxon>Deinococcus</taxon>
    </lineage>
</organism>
<evidence type="ECO:0000313" key="5">
    <source>
        <dbReference type="EMBL" id="MFC5848296.1"/>
    </source>
</evidence>
<evidence type="ECO:0000313" key="6">
    <source>
        <dbReference type="Proteomes" id="UP001595979"/>
    </source>
</evidence>
<evidence type="ECO:0000256" key="2">
    <source>
        <dbReference type="ARBA" id="ARBA00022617"/>
    </source>
</evidence>
<protein>
    <submittedName>
        <fullName evidence="5">Group III truncated hemoglobin</fullName>
    </submittedName>
</protein>
<keyword evidence="3" id="KW-0479">Metal-binding</keyword>
<dbReference type="InterPro" id="IPR001486">
    <property type="entry name" value="Hemoglobin_trunc"/>
</dbReference>
<keyword evidence="1" id="KW-0813">Transport</keyword>
<proteinExistence type="predicted"/>
<evidence type="ECO:0000256" key="3">
    <source>
        <dbReference type="ARBA" id="ARBA00022723"/>
    </source>
</evidence>
<dbReference type="Pfam" id="PF01152">
    <property type="entry name" value="Bac_globin"/>
    <property type="match status" value="1"/>
</dbReference>
<accession>A0ABW1DI40</accession>
<keyword evidence="4" id="KW-0408">Iron</keyword>
<dbReference type="CDD" id="cd08916">
    <property type="entry name" value="TrHb3_P"/>
    <property type="match status" value="1"/>
</dbReference>
<reference evidence="6" key="1">
    <citation type="journal article" date="2019" name="Int. J. Syst. Evol. Microbiol.">
        <title>The Global Catalogue of Microorganisms (GCM) 10K type strain sequencing project: providing services to taxonomists for standard genome sequencing and annotation.</title>
        <authorList>
            <consortium name="The Broad Institute Genomics Platform"/>
            <consortium name="The Broad Institute Genome Sequencing Center for Infectious Disease"/>
            <person name="Wu L."/>
            <person name="Ma J."/>
        </authorList>
    </citation>
    <scope>NUCLEOTIDE SEQUENCE [LARGE SCALE GENOMIC DNA]</scope>
    <source>
        <strain evidence="6">CGMCC 1.15053</strain>
    </source>
</reference>
<sequence>MAPPLLLTTAPLPACPDRGWPEAAPVSEAALAAAGGLLVPHDGGPAADLRERPDRWALLHLMTGALRRDVPLLAWGSGAALVGRALGAPVHAGHAGAPDWAEVPAAAEVHLQSPGGRPLHWTAGRATAWADPEVPPFLLAAFLAGLDTQRSRRPATPLETVGGEAALRAVLADFYARAARDPLLGPVFAAHVRDWAAHLDHVTAFWVTVLGGAGPGGEPAWRGNLNHVHAGLGLRGEHLARWLTLFAQAARAHLPPEAAEVLTSRAGAMGTRLGAQAAARRS</sequence>
<dbReference type="Proteomes" id="UP001595979">
    <property type="component" value="Unassembled WGS sequence"/>
</dbReference>
<dbReference type="RefSeq" id="WP_380048183.1">
    <property type="nucleotide sequence ID" value="NZ_JBHSOH010000006.1"/>
</dbReference>
<dbReference type="InterPro" id="IPR012292">
    <property type="entry name" value="Globin/Proto"/>
</dbReference>
<dbReference type="Gene3D" id="1.10.490.10">
    <property type="entry name" value="Globins"/>
    <property type="match status" value="1"/>
</dbReference>
<gene>
    <name evidence="5" type="ORF">ACFPQ6_08220</name>
</gene>
<name>A0ABW1DI40_9DEIO</name>
<dbReference type="InterPro" id="IPR009050">
    <property type="entry name" value="Globin-like_sf"/>
</dbReference>
<keyword evidence="6" id="KW-1185">Reference proteome</keyword>
<dbReference type="SUPFAM" id="SSF46458">
    <property type="entry name" value="Globin-like"/>
    <property type="match status" value="1"/>
</dbReference>
<evidence type="ECO:0000256" key="1">
    <source>
        <dbReference type="ARBA" id="ARBA00022448"/>
    </source>
</evidence>
<dbReference type="EMBL" id="JBHSOH010000006">
    <property type="protein sequence ID" value="MFC5848296.1"/>
    <property type="molecule type" value="Genomic_DNA"/>
</dbReference>